<dbReference type="PROSITE" id="PS51194">
    <property type="entry name" value="HELICASE_CTER"/>
    <property type="match status" value="1"/>
</dbReference>
<evidence type="ECO:0000313" key="12">
    <source>
        <dbReference type="EMBL" id="QDU80602.1"/>
    </source>
</evidence>
<proteinExistence type="inferred from homology"/>
<dbReference type="KEGG" id="plon:Pla110_23330"/>
<dbReference type="InterPro" id="IPR044742">
    <property type="entry name" value="DEAD/DEAH_RhlB"/>
</dbReference>
<dbReference type="InterPro" id="IPR001650">
    <property type="entry name" value="Helicase_C-like"/>
</dbReference>
<evidence type="ECO:0000259" key="10">
    <source>
        <dbReference type="PROSITE" id="PS51194"/>
    </source>
</evidence>
<name>A0A518CMZ8_9PLAN</name>
<dbReference type="PANTHER" id="PTHR47959:SF1">
    <property type="entry name" value="ATP-DEPENDENT RNA HELICASE DBPA"/>
    <property type="match status" value="1"/>
</dbReference>
<dbReference type="AlphaFoldDB" id="A0A518CMZ8"/>
<dbReference type="PROSITE" id="PS51192">
    <property type="entry name" value="HELICASE_ATP_BIND_1"/>
    <property type="match status" value="1"/>
</dbReference>
<gene>
    <name evidence="12" type="primary">cshA</name>
    <name evidence="12" type="ORF">Pla110_23330</name>
</gene>
<dbReference type="RefSeq" id="WP_144995863.1">
    <property type="nucleotide sequence ID" value="NZ_CP036281.1"/>
</dbReference>
<dbReference type="PROSITE" id="PS51195">
    <property type="entry name" value="Q_MOTIF"/>
    <property type="match status" value="1"/>
</dbReference>
<dbReference type="EMBL" id="CP036281">
    <property type="protein sequence ID" value="QDU80602.1"/>
    <property type="molecule type" value="Genomic_DNA"/>
</dbReference>
<evidence type="ECO:0000256" key="7">
    <source>
        <dbReference type="RuleBase" id="RU000492"/>
    </source>
</evidence>
<evidence type="ECO:0000256" key="4">
    <source>
        <dbReference type="ARBA" id="ARBA00022840"/>
    </source>
</evidence>
<dbReference type="InterPro" id="IPR014001">
    <property type="entry name" value="Helicase_ATP-bd"/>
</dbReference>
<comment type="similarity">
    <text evidence="5 7">Belongs to the DEAD box helicase family.</text>
</comment>
<dbReference type="Pfam" id="PF00271">
    <property type="entry name" value="Helicase_C"/>
    <property type="match status" value="1"/>
</dbReference>
<dbReference type="SMART" id="SM00490">
    <property type="entry name" value="HELICc"/>
    <property type="match status" value="1"/>
</dbReference>
<feature type="domain" description="Helicase C-terminal" evidence="10">
    <location>
        <begin position="236"/>
        <end position="398"/>
    </location>
</feature>
<reference evidence="12 13" key="1">
    <citation type="submission" date="2019-02" db="EMBL/GenBank/DDBJ databases">
        <title>Deep-cultivation of Planctomycetes and their phenomic and genomic characterization uncovers novel biology.</title>
        <authorList>
            <person name="Wiegand S."/>
            <person name="Jogler M."/>
            <person name="Boedeker C."/>
            <person name="Pinto D."/>
            <person name="Vollmers J."/>
            <person name="Rivas-Marin E."/>
            <person name="Kohn T."/>
            <person name="Peeters S.H."/>
            <person name="Heuer A."/>
            <person name="Rast P."/>
            <person name="Oberbeckmann S."/>
            <person name="Bunk B."/>
            <person name="Jeske O."/>
            <person name="Meyerdierks A."/>
            <person name="Storesund J.E."/>
            <person name="Kallscheuer N."/>
            <person name="Luecker S."/>
            <person name="Lage O.M."/>
            <person name="Pohl T."/>
            <person name="Merkel B.J."/>
            <person name="Hornburger P."/>
            <person name="Mueller R.-W."/>
            <person name="Bruemmer F."/>
            <person name="Labrenz M."/>
            <person name="Spormann A.M."/>
            <person name="Op den Camp H."/>
            <person name="Overmann J."/>
            <person name="Amann R."/>
            <person name="Jetten M.S.M."/>
            <person name="Mascher T."/>
            <person name="Medema M.H."/>
            <person name="Devos D.P."/>
            <person name="Kaster A.-K."/>
            <person name="Ovreas L."/>
            <person name="Rohde M."/>
            <person name="Galperin M.Y."/>
            <person name="Jogler C."/>
        </authorList>
    </citation>
    <scope>NUCLEOTIDE SEQUENCE [LARGE SCALE GENOMIC DNA]</scope>
    <source>
        <strain evidence="12 13">Pla110</strain>
    </source>
</reference>
<dbReference type="EC" id="3.6.4.13" evidence="12"/>
<dbReference type="Gene3D" id="3.40.50.300">
    <property type="entry name" value="P-loop containing nucleotide triphosphate hydrolases"/>
    <property type="match status" value="2"/>
</dbReference>
<feature type="short sequence motif" description="Q motif" evidence="6">
    <location>
        <begin position="25"/>
        <end position="53"/>
    </location>
</feature>
<feature type="compositionally biased region" description="Basic residues" evidence="8">
    <location>
        <begin position="9"/>
        <end position="20"/>
    </location>
</feature>
<evidence type="ECO:0000259" key="11">
    <source>
        <dbReference type="PROSITE" id="PS51195"/>
    </source>
</evidence>
<dbReference type="GO" id="GO:0005829">
    <property type="term" value="C:cytosol"/>
    <property type="evidence" value="ECO:0007669"/>
    <property type="project" value="TreeGrafter"/>
</dbReference>
<dbReference type="PANTHER" id="PTHR47959">
    <property type="entry name" value="ATP-DEPENDENT RNA HELICASE RHLE-RELATED"/>
    <property type="match status" value="1"/>
</dbReference>
<dbReference type="GO" id="GO:0016787">
    <property type="term" value="F:hydrolase activity"/>
    <property type="evidence" value="ECO:0007669"/>
    <property type="project" value="UniProtKB-KW"/>
</dbReference>
<dbReference type="InterPro" id="IPR050079">
    <property type="entry name" value="DEAD_box_RNA_helicase"/>
</dbReference>
<accession>A0A518CMZ8</accession>
<evidence type="ECO:0000256" key="5">
    <source>
        <dbReference type="ARBA" id="ARBA00038437"/>
    </source>
</evidence>
<evidence type="ECO:0000313" key="13">
    <source>
        <dbReference type="Proteomes" id="UP000317178"/>
    </source>
</evidence>
<keyword evidence="2 7" id="KW-0378">Hydrolase</keyword>
<dbReference type="GO" id="GO:0005524">
    <property type="term" value="F:ATP binding"/>
    <property type="evidence" value="ECO:0007669"/>
    <property type="project" value="UniProtKB-KW"/>
</dbReference>
<keyword evidence="3 7" id="KW-0347">Helicase</keyword>
<dbReference type="InterPro" id="IPR014014">
    <property type="entry name" value="RNA_helicase_DEAD_Q_motif"/>
</dbReference>
<keyword evidence="1 7" id="KW-0547">Nucleotide-binding</keyword>
<evidence type="ECO:0000256" key="3">
    <source>
        <dbReference type="ARBA" id="ARBA00022806"/>
    </source>
</evidence>
<organism evidence="12 13">
    <name type="scientific">Polystyrenella longa</name>
    <dbReference type="NCBI Taxonomy" id="2528007"/>
    <lineage>
        <taxon>Bacteria</taxon>
        <taxon>Pseudomonadati</taxon>
        <taxon>Planctomycetota</taxon>
        <taxon>Planctomycetia</taxon>
        <taxon>Planctomycetales</taxon>
        <taxon>Planctomycetaceae</taxon>
        <taxon>Polystyrenella</taxon>
    </lineage>
</organism>
<dbReference type="InterPro" id="IPR027417">
    <property type="entry name" value="P-loop_NTPase"/>
</dbReference>
<keyword evidence="4 7" id="KW-0067">ATP-binding</keyword>
<feature type="domain" description="DEAD-box RNA helicase Q" evidence="11">
    <location>
        <begin position="25"/>
        <end position="53"/>
    </location>
</feature>
<dbReference type="InterPro" id="IPR011545">
    <property type="entry name" value="DEAD/DEAH_box_helicase_dom"/>
</dbReference>
<evidence type="ECO:0000256" key="1">
    <source>
        <dbReference type="ARBA" id="ARBA00022741"/>
    </source>
</evidence>
<dbReference type="PROSITE" id="PS00039">
    <property type="entry name" value="DEAD_ATP_HELICASE"/>
    <property type="match status" value="1"/>
</dbReference>
<dbReference type="OrthoDB" id="9805696at2"/>
<dbReference type="CDD" id="cd18787">
    <property type="entry name" value="SF2_C_DEAD"/>
    <property type="match status" value="1"/>
</dbReference>
<feature type="domain" description="Helicase ATP-binding" evidence="9">
    <location>
        <begin position="56"/>
        <end position="225"/>
    </location>
</feature>
<dbReference type="Pfam" id="PF00270">
    <property type="entry name" value="DEAD"/>
    <property type="match status" value="1"/>
</dbReference>
<dbReference type="Proteomes" id="UP000317178">
    <property type="component" value="Chromosome"/>
</dbReference>
<dbReference type="CDD" id="cd00268">
    <property type="entry name" value="DEADc"/>
    <property type="match status" value="1"/>
</dbReference>
<evidence type="ECO:0000256" key="2">
    <source>
        <dbReference type="ARBA" id="ARBA00022801"/>
    </source>
</evidence>
<dbReference type="GO" id="GO:0003724">
    <property type="term" value="F:RNA helicase activity"/>
    <property type="evidence" value="ECO:0007669"/>
    <property type="project" value="UniProtKB-EC"/>
</dbReference>
<protein>
    <submittedName>
        <fullName evidence="12">DEAD-box ATP-dependent RNA helicase CshA</fullName>
        <ecNumber evidence="12">3.6.4.13</ecNumber>
    </submittedName>
</protein>
<evidence type="ECO:0000256" key="6">
    <source>
        <dbReference type="PROSITE-ProRule" id="PRU00552"/>
    </source>
</evidence>
<dbReference type="GO" id="GO:0003676">
    <property type="term" value="F:nucleic acid binding"/>
    <property type="evidence" value="ECO:0007669"/>
    <property type="project" value="InterPro"/>
</dbReference>
<evidence type="ECO:0000256" key="8">
    <source>
        <dbReference type="SAM" id="MobiDB-lite"/>
    </source>
</evidence>
<dbReference type="SMART" id="SM00487">
    <property type="entry name" value="DEXDc"/>
    <property type="match status" value="1"/>
</dbReference>
<sequence length="406" mass="45922">MNTKENKSRSNKKRPSKKTQKTPDTEFASLGLNPKVLARLDKLGYKKPSPIQEQFIPIALTGRDVTGQAQTGTGKTAAFGLPILEQMDPRLPGLQAIILTPTRELSEQVSNELERLGPKSLKMAVLVGGRPIRKQIRDLENGAQMVVGTPGRVIDLLFRKDLVLDQVKFVVLDEADRMLDIGFRPDIEKIMKRCPEQRQTLLLSATMSSEVERLAKRYMIDPDRVDLSEKDVANKSIQQFYISVDADRKISLMAKFLLQERPQQVLVFTRTKRGAERLYKTFAKKLKNIAVIHGDLAQPKRDSVIKEFRGGKTRMLIATDVVGRGIDISGISHIINYDVPEFCDDYVHRIGRAGRLSSVGKGQAITFVTREQGSQLTEIEKRINMLLDEYEIKDFQPVRPRPPKNY</sequence>
<dbReference type="InterPro" id="IPR000629">
    <property type="entry name" value="RNA-helicase_DEAD-box_CS"/>
</dbReference>
<keyword evidence="13" id="KW-1185">Reference proteome</keyword>
<feature type="region of interest" description="Disordered" evidence="8">
    <location>
        <begin position="1"/>
        <end position="28"/>
    </location>
</feature>
<evidence type="ECO:0000259" key="9">
    <source>
        <dbReference type="PROSITE" id="PS51192"/>
    </source>
</evidence>
<dbReference type="SUPFAM" id="SSF52540">
    <property type="entry name" value="P-loop containing nucleoside triphosphate hydrolases"/>
    <property type="match status" value="1"/>
</dbReference>